<feature type="chain" id="PRO_5038536051" evidence="1">
    <location>
        <begin position="25"/>
        <end position="114"/>
    </location>
</feature>
<proteinExistence type="predicted"/>
<evidence type="ECO:0000256" key="1">
    <source>
        <dbReference type="SAM" id="SignalP"/>
    </source>
</evidence>
<feature type="signal peptide" evidence="1">
    <location>
        <begin position="1"/>
        <end position="24"/>
    </location>
</feature>
<gene>
    <name evidence="2" type="ORF">H9874_12200</name>
</gene>
<reference evidence="2" key="1">
    <citation type="journal article" date="2021" name="PeerJ">
        <title>Extensive microbial diversity within the chicken gut microbiome revealed by metagenomics and culture.</title>
        <authorList>
            <person name="Gilroy R."/>
            <person name="Ravi A."/>
            <person name="Getino M."/>
            <person name="Pursley I."/>
            <person name="Horton D.L."/>
            <person name="Alikhan N.F."/>
            <person name="Baker D."/>
            <person name="Gharbi K."/>
            <person name="Hall N."/>
            <person name="Watson M."/>
            <person name="Adriaenssens E.M."/>
            <person name="Foster-Nyarko E."/>
            <person name="Jarju S."/>
            <person name="Secka A."/>
            <person name="Antonio M."/>
            <person name="Oren A."/>
            <person name="Chaudhuri R.R."/>
            <person name="La Ragione R."/>
            <person name="Hildebrand F."/>
            <person name="Pallen M.J."/>
        </authorList>
    </citation>
    <scope>NUCLEOTIDE SEQUENCE</scope>
    <source>
        <strain evidence="2">ChiSxjej5B17-1746</strain>
    </source>
</reference>
<dbReference type="Gene3D" id="3.40.190.10">
    <property type="entry name" value="Periplasmic binding protein-like II"/>
    <property type="match status" value="1"/>
</dbReference>
<reference evidence="2" key="2">
    <citation type="submission" date="2021-04" db="EMBL/GenBank/DDBJ databases">
        <authorList>
            <person name="Gilroy R."/>
        </authorList>
    </citation>
    <scope>NUCLEOTIDE SEQUENCE</scope>
    <source>
        <strain evidence="2">ChiSxjej5B17-1746</strain>
    </source>
</reference>
<evidence type="ECO:0000313" key="3">
    <source>
        <dbReference type="Proteomes" id="UP000824264"/>
    </source>
</evidence>
<dbReference type="SUPFAM" id="SSF53850">
    <property type="entry name" value="Periplasmic binding protein-like II"/>
    <property type="match status" value="1"/>
</dbReference>
<name>A0A9D1R2P1_9BACT</name>
<sequence length="114" mass="12228">MFSRFLVAIAAAAIVLGGSICANAAETLNFGIISTESSQNLKQLWDPFLADMEKATGFKVKAFFASDYAGIIEGMRFKKVDLCWIGNKGAIQIVDRADGSVFAKTTAFDGTDGY</sequence>
<accession>A0A9D1R2P1</accession>
<dbReference type="Proteomes" id="UP000824264">
    <property type="component" value="Unassembled WGS sequence"/>
</dbReference>
<protein>
    <submittedName>
        <fullName evidence="2">PhnD/SsuA/transferrin family substrate-binding protein</fullName>
    </submittedName>
</protein>
<comment type="caution">
    <text evidence="2">The sequence shown here is derived from an EMBL/GenBank/DDBJ whole genome shotgun (WGS) entry which is preliminary data.</text>
</comment>
<evidence type="ECO:0000313" key="2">
    <source>
        <dbReference type="EMBL" id="HIW79885.1"/>
    </source>
</evidence>
<dbReference type="EMBL" id="DXGI01000456">
    <property type="protein sequence ID" value="HIW79885.1"/>
    <property type="molecule type" value="Genomic_DNA"/>
</dbReference>
<dbReference type="Pfam" id="PF12974">
    <property type="entry name" value="Phosphonate-bd"/>
    <property type="match status" value="1"/>
</dbReference>
<feature type="non-terminal residue" evidence="2">
    <location>
        <position position="114"/>
    </location>
</feature>
<keyword evidence="1" id="KW-0732">Signal</keyword>
<organism evidence="2 3">
    <name type="scientific">Candidatus Bilophila faecipullorum</name>
    <dbReference type="NCBI Taxonomy" id="2838482"/>
    <lineage>
        <taxon>Bacteria</taxon>
        <taxon>Pseudomonadati</taxon>
        <taxon>Thermodesulfobacteriota</taxon>
        <taxon>Desulfovibrionia</taxon>
        <taxon>Desulfovibrionales</taxon>
        <taxon>Desulfovibrionaceae</taxon>
        <taxon>Bilophila</taxon>
    </lineage>
</organism>
<dbReference type="AlphaFoldDB" id="A0A9D1R2P1"/>